<dbReference type="AlphaFoldDB" id="A0A135UKU7"/>
<protein>
    <submittedName>
        <fullName evidence="1">Uncharacterized protein</fullName>
    </submittedName>
</protein>
<dbReference type="Proteomes" id="UP000070054">
    <property type="component" value="Unassembled WGS sequence"/>
</dbReference>
<proteinExistence type="predicted"/>
<dbReference type="EMBL" id="JEMN01000450">
    <property type="protein sequence ID" value="KXH61012.1"/>
    <property type="molecule type" value="Genomic_DNA"/>
</dbReference>
<evidence type="ECO:0000313" key="1">
    <source>
        <dbReference type="EMBL" id="KXH61012.1"/>
    </source>
</evidence>
<keyword evidence="2" id="KW-1185">Reference proteome</keyword>
<evidence type="ECO:0000313" key="2">
    <source>
        <dbReference type="Proteomes" id="UP000070054"/>
    </source>
</evidence>
<reference evidence="1 2" key="1">
    <citation type="submission" date="2014-02" db="EMBL/GenBank/DDBJ databases">
        <title>The genome sequence of Colletotrichum nymphaeae SA-01.</title>
        <authorList>
            <person name="Baroncelli R."/>
            <person name="Thon M.R."/>
        </authorList>
    </citation>
    <scope>NUCLEOTIDE SEQUENCE [LARGE SCALE GENOMIC DNA]</scope>
    <source>
        <strain evidence="1 2">SA-01</strain>
    </source>
</reference>
<gene>
    <name evidence="1" type="ORF">CNYM01_13193</name>
</gene>
<sequence length="117" mass="13151">MTKGKSLNNTISAVPIKRRQLAPTRRKPVDRSAQNQYVKVGTLRGHPSQIIYGCINASKKVWFGTEARSLLEGVKRVKHNDVVYCPMFQGLSRREVTSKVLGKAERANMRHFLTGEG</sequence>
<comment type="caution">
    <text evidence="1">The sequence shown here is derived from an EMBL/GenBank/DDBJ whole genome shotgun (WGS) entry which is preliminary data.</text>
</comment>
<organism evidence="1 2">
    <name type="scientific">Colletotrichum nymphaeae SA-01</name>
    <dbReference type="NCBI Taxonomy" id="1460502"/>
    <lineage>
        <taxon>Eukaryota</taxon>
        <taxon>Fungi</taxon>
        <taxon>Dikarya</taxon>
        <taxon>Ascomycota</taxon>
        <taxon>Pezizomycotina</taxon>
        <taxon>Sordariomycetes</taxon>
        <taxon>Hypocreomycetidae</taxon>
        <taxon>Glomerellales</taxon>
        <taxon>Glomerellaceae</taxon>
        <taxon>Colletotrichum</taxon>
        <taxon>Colletotrichum acutatum species complex</taxon>
    </lineage>
</organism>
<name>A0A135UKU7_9PEZI</name>
<accession>A0A135UKU7</accession>